<accession>A0A0L0UXG8</accession>
<dbReference type="GO" id="GO:0046872">
    <property type="term" value="F:metal ion binding"/>
    <property type="evidence" value="ECO:0007669"/>
    <property type="project" value="UniProtKB-KW"/>
</dbReference>
<evidence type="ECO:0000313" key="11">
    <source>
        <dbReference type="EMBL" id="KNE91621.1"/>
    </source>
</evidence>
<evidence type="ECO:0000256" key="1">
    <source>
        <dbReference type="ARBA" id="ARBA00001968"/>
    </source>
</evidence>
<evidence type="ECO:0000256" key="5">
    <source>
        <dbReference type="ARBA" id="ARBA00022723"/>
    </source>
</evidence>
<keyword evidence="12" id="KW-1185">Reference proteome</keyword>
<evidence type="ECO:0000256" key="3">
    <source>
        <dbReference type="ARBA" id="ARBA00006958"/>
    </source>
</evidence>
<keyword evidence="6" id="KW-0378">Hydrolase</keyword>
<dbReference type="AlphaFoldDB" id="A0A0L0UXG8"/>
<dbReference type="PANTHER" id="PTHR22930:SF259">
    <property type="entry name" value="OS08G0106900 PROTEIN"/>
    <property type="match status" value="1"/>
</dbReference>
<feature type="domain" description="DUF8040" evidence="10">
    <location>
        <begin position="44"/>
        <end position="136"/>
    </location>
</feature>
<dbReference type="GO" id="GO:0004518">
    <property type="term" value="F:nuclease activity"/>
    <property type="evidence" value="ECO:0007669"/>
    <property type="project" value="UniProtKB-KW"/>
</dbReference>
<comment type="subcellular location">
    <subcellularLocation>
        <location evidence="2">Nucleus</location>
    </subcellularLocation>
</comment>
<evidence type="ECO:0000256" key="6">
    <source>
        <dbReference type="ARBA" id="ARBA00022801"/>
    </source>
</evidence>
<dbReference type="InterPro" id="IPR058353">
    <property type="entry name" value="DUF8040"/>
</dbReference>
<keyword evidence="5" id="KW-0479">Metal-binding</keyword>
<organism evidence="11 12">
    <name type="scientific">Puccinia striiformis f. sp. tritici PST-78</name>
    <dbReference type="NCBI Taxonomy" id="1165861"/>
    <lineage>
        <taxon>Eukaryota</taxon>
        <taxon>Fungi</taxon>
        <taxon>Dikarya</taxon>
        <taxon>Basidiomycota</taxon>
        <taxon>Pucciniomycotina</taxon>
        <taxon>Pucciniomycetes</taxon>
        <taxon>Pucciniales</taxon>
        <taxon>Pucciniaceae</taxon>
        <taxon>Puccinia</taxon>
    </lineage>
</organism>
<feature type="domain" description="DDE Tnp4" evidence="9">
    <location>
        <begin position="181"/>
        <end position="313"/>
    </location>
</feature>
<comment type="similarity">
    <text evidence="3">Belongs to the HARBI1 family.</text>
</comment>
<evidence type="ECO:0000256" key="7">
    <source>
        <dbReference type="ARBA" id="ARBA00023242"/>
    </source>
</evidence>
<comment type="caution">
    <text evidence="11">The sequence shown here is derived from an EMBL/GenBank/DDBJ whole genome shotgun (WGS) entry which is preliminary data.</text>
</comment>
<protein>
    <submittedName>
        <fullName evidence="11">Uncharacterized protein</fullName>
    </submittedName>
</protein>
<comment type="cofactor">
    <cofactor evidence="1">
        <name>a divalent metal cation</name>
        <dbReference type="ChEBI" id="CHEBI:60240"/>
    </cofactor>
</comment>
<dbReference type="EMBL" id="AJIL01000195">
    <property type="protein sequence ID" value="KNE91621.1"/>
    <property type="molecule type" value="Genomic_DNA"/>
</dbReference>
<dbReference type="OrthoDB" id="1681765at2759"/>
<dbReference type="PANTHER" id="PTHR22930">
    <property type="match status" value="1"/>
</dbReference>
<dbReference type="Proteomes" id="UP000054564">
    <property type="component" value="Unassembled WGS sequence"/>
</dbReference>
<dbReference type="Pfam" id="PF26138">
    <property type="entry name" value="DUF8040"/>
    <property type="match status" value="1"/>
</dbReference>
<evidence type="ECO:0000259" key="10">
    <source>
        <dbReference type="Pfam" id="PF26138"/>
    </source>
</evidence>
<feature type="region of interest" description="Disordered" evidence="8">
    <location>
        <begin position="337"/>
        <end position="358"/>
    </location>
</feature>
<evidence type="ECO:0000313" key="12">
    <source>
        <dbReference type="Proteomes" id="UP000054564"/>
    </source>
</evidence>
<gene>
    <name evidence="11" type="ORF">PSTG_14973</name>
</gene>
<dbReference type="GO" id="GO:0016787">
    <property type="term" value="F:hydrolase activity"/>
    <property type="evidence" value="ECO:0007669"/>
    <property type="project" value="UniProtKB-KW"/>
</dbReference>
<keyword evidence="7" id="KW-0539">Nucleus</keyword>
<reference evidence="12" key="1">
    <citation type="submission" date="2014-03" db="EMBL/GenBank/DDBJ databases">
        <title>The Genome Sequence of Puccinia striiformis f. sp. tritici PST-78.</title>
        <authorList>
            <consortium name="The Broad Institute Genome Sequencing Platform"/>
            <person name="Cuomo C."/>
            <person name="Hulbert S."/>
            <person name="Chen X."/>
            <person name="Walker B."/>
            <person name="Young S.K."/>
            <person name="Zeng Q."/>
            <person name="Gargeya S."/>
            <person name="Fitzgerald M."/>
            <person name="Haas B."/>
            <person name="Abouelleil A."/>
            <person name="Alvarado L."/>
            <person name="Arachchi H.M."/>
            <person name="Berlin A.M."/>
            <person name="Chapman S.B."/>
            <person name="Goldberg J."/>
            <person name="Griggs A."/>
            <person name="Gujja S."/>
            <person name="Hansen M."/>
            <person name="Howarth C."/>
            <person name="Imamovic A."/>
            <person name="Larimer J."/>
            <person name="McCowan C."/>
            <person name="Montmayeur A."/>
            <person name="Murphy C."/>
            <person name="Neiman D."/>
            <person name="Pearson M."/>
            <person name="Priest M."/>
            <person name="Roberts A."/>
            <person name="Saif S."/>
            <person name="Shea T."/>
            <person name="Sisk P."/>
            <person name="Sykes S."/>
            <person name="Wortman J."/>
            <person name="Nusbaum C."/>
            <person name="Birren B."/>
        </authorList>
    </citation>
    <scope>NUCLEOTIDE SEQUENCE [LARGE SCALE GENOMIC DNA]</scope>
    <source>
        <strain evidence="12">race PST-78</strain>
    </source>
</reference>
<dbReference type="Pfam" id="PF13359">
    <property type="entry name" value="DDE_Tnp_4"/>
    <property type="match status" value="1"/>
</dbReference>
<proteinExistence type="inferred from homology"/>
<evidence type="ECO:0000256" key="8">
    <source>
        <dbReference type="SAM" id="MobiDB-lite"/>
    </source>
</evidence>
<evidence type="ECO:0000256" key="2">
    <source>
        <dbReference type="ARBA" id="ARBA00004123"/>
    </source>
</evidence>
<keyword evidence="4" id="KW-0540">Nuclease</keyword>
<sequence length="380" mass="44027">MELEPEDEIQRQEEETVVIVAVTLLLTTLTRFGTRGIPYNDLPLSGEDYTIAILQGNPCRTLDVFRVTTPTFMFICREFVSVQMEPVLKLLQIEEQLAIFLYIVGHNNSNRQAQDRFQHSGQTISKVFRHVLELLVQLAPKFFIQPSHETIPHQIQSNPKFSPFFDKCLGALDGVHIPASNVLGVCDFGMRFTYMRVGWEGMAHDARVLWDARSKDFKIRQGFFYLANAGYGLSWNVLVPYRGTRYHLREQALAGQRPETKEELYNLRHSSLRNVIERCFGVFKRRFKIMTQASEYQLEQQYDLVLACACLHNINVGKNGFYDIIFDESLAMAEQYRATDTEDPPPDPEYSSERERQHCGNWRDSIAEGLWTQYMETLQD</sequence>
<dbReference type="InterPro" id="IPR045249">
    <property type="entry name" value="HARBI1-like"/>
</dbReference>
<evidence type="ECO:0000259" key="9">
    <source>
        <dbReference type="Pfam" id="PF13359"/>
    </source>
</evidence>
<dbReference type="InterPro" id="IPR027806">
    <property type="entry name" value="HARBI1_dom"/>
</dbReference>
<evidence type="ECO:0000256" key="4">
    <source>
        <dbReference type="ARBA" id="ARBA00022722"/>
    </source>
</evidence>
<dbReference type="GO" id="GO:0005634">
    <property type="term" value="C:nucleus"/>
    <property type="evidence" value="ECO:0007669"/>
    <property type="project" value="UniProtKB-SubCell"/>
</dbReference>
<name>A0A0L0UXG8_9BASI</name>